<protein>
    <submittedName>
        <fullName evidence="1">Uncharacterized protein</fullName>
    </submittedName>
</protein>
<dbReference type="Proteomes" id="UP001626550">
    <property type="component" value="Unassembled WGS sequence"/>
</dbReference>
<proteinExistence type="predicted"/>
<gene>
    <name evidence="1" type="ORF">Ciccas_004450</name>
</gene>
<accession>A0ABD2QCA7</accession>
<comment type="caution">
    <text evidence="1">The sequence shown here is derived from an EMBL/GenBank/DDBJ whole genome shotgun (WGS) entry which is preliminary data.</text>
</comment>
<dbReference type="EMBL" id="JBJKFK010000467">
    <property type="protein sequence ID" value="KAL3316887.1"/>
    <property type="molecule type" value="Genomic_DNA"/>
</dbReference>
<evidence type="ECO:0000313" key="2">
    <source>
        <dbReference type="Proteomes" id="UP001626550"/>
    </source>
</evidence>
<name>A0ABD2QCA7_9PLAT</name>
<sequence>MADEWRYLEDILLALRENNNSVVLEAINACHESVHLLLSKRGSKLVRDLVLQLLLIANAEPRKYICEEIIEILVALPSCFCEEHCEQLSKLMLRSGLSNSVTLARFTKRLLQSEIQAPQQVQSILRSSYLNIIYGSITPSVIKEYLNLFQVHGAVGLRELKSTIREEHLFCGIVMLHRSKSVRESFEPKNCLNAQILTRRWSQMNFCKESIFHFRNESLELLKLNEDVSHLWRNKCIRLMQSSSPNGGKCLIFSNSERVSPAEENCLSLIKFCIYD</sequence>
<keyword evidence="2" id="KW-1185">Reference proteome</keyword>
<reference evidence="1 2" key="1">
    <citation type="submission" date="2024-11" db="EMBL/GenBank/DDBJ databases">
        <title>Adaptive evolution of stress response genes in parasites aligns with host niche diversity.</title>
        <authorList>
            <person name="Hahn C."/>
            <person name="Resl P."/>
        </authorList>
    </citation>
    <scope>NUCLEOTIDE SEQUENCE [LARGE SCALE GENOMIC DNA]</scope>
    <source>
        <strain evidence="1">EGGRZ-B1_66</strain>
        <tissue evidence="1">Body</tissue>
    </source>
</reference>
<dbReference type="AlphaFoldDB" id="A0ABD2QCA7"/>
<organism evidence="1 2">
    <name type="scientific">Cichlidogyrus casuarinus</name>
    <dbReference type="NCBI Taxonomy" id="1844966"/>
    <lineage>
        <taxon>Eukaryota</taxon>
        <taxon>Metazoa</taxon>
        <taxon>Spiralia</taxon>
        <taxon>Lophotrochozoa</taxon>
        <taxon>Platyhelminthes</taxon>
        <taxon>Monogenea</taxon>
        <taxon>Monopisthocotylea</taxon>
        <taxon>Dactylogyridea</taxon>
        <taxon>Ancyrocephalidae</taxon>
        <taxon>Cichlidogyrus</taxon>
    </lineage>
</organism>
<evidence type="ECO:0000313" key="1">
    <source>
        <dbReference type="EMBL" id="KAL3316887.1"/>
    </source>
</evidence>